<dbReference type="SUPFAM" id="SSF48179">
    <property type="entry name" value="6-phosphogluconate dehydrogenase C-terminal domain-like"/>
    <property type="match status" value="1"/>
</dbReference>
<dbReference type="Pfam" id="PF14748">
    <property type="entry name" value="P5CR_dimer"/>
    <property type="match status" value="1"/>
</dbReference>
<dbReference type="EMBL" id="JAFBDR010000001">
    <property type="protein sequence ID" value="MBM7569599.1"/>
    <property type="molecule type" value="Genomic_DNA"/>
</dbReference>
<comment type="caution">
    <text evidence="4">The sequence shown here is derived from an EMBL/GenBank/DDBJ whole genome shotgun (WGS) entry which is preliminary data.</text>
</comment>
<dbReference type="Pfam" id="PF03807">
    <property type="entry name" value="F420_oxidored"/>
    <property type="match status" value="1"/>
</dbReference>
<feature type="domain" description="Pyrroline-5-carboxylate reductase dimerisation" evidence="3">
    <location>
        <begin position="163"/>
        <end position="262"/>
    </location>
</feature>
<dbReference type="InterPro" id="IPR053790">
    <property type="entry name" value="P5CR-like_CS"/>
</dbReference>
<dbReference type="SUPFAM" id="SSF51735">
    <property type="entry name" value="NAD(P)-binding Rossmann-fold domains"/>
    <property type="match status" value="1"/>
</dbReference>
<gene>
    <name evidence="4" type="ORF">JOC48_000068</name>
</gene>
<dbReference type="InterPro" id="IPR036291">
    <property type="entry name" value="NAD(P)-bd_dom_sf"/>
</dbReference>
<dbReference type="NCBIfam" id="NF005814">
    <property type="entry name" value="PRK07680.1"/>
    <property type="match status" value="1"/>
</dbReference>
<feature type="domain" description="Pyrroline-5-carboxylate reductase catalytic N-terminal" evidence="2">
    <location>
        <begin position="4"/>
        <end position="97"/>
    </location>
</feature>
<dbReference type="PANTHER" id="PTHR11645:SF51">
    <property type="entry name" value="COME OPERON PROTEIN 4"/>
    <property type="match status" value="1"/>
</dbReference>
<dbReference type="InterPro" id="IPR000304">
    <property type="entry name" value="Pyrroline-COOH_reductase"/>
</dbReference>
<dbReference type="InterPro" id="IPR028939">
    <property type="entry name" value="P5C_Rdtase_cat_N"/>
</dbReference>
<proteinExistence type="inferred from homology"/>
<dbReference type="PANTHER" id="PTHR11645">
    <property type="entry name" value="PYRROLINE-5-CARBOXYLATE REDUCTASE"/>
    <property type="match status" value="1"/>
</dbReference>
<keyword evidence="5" id="KW-1185">Reference proteome</keyword>
<evidence type="ECO:0000259" key="3">
    <source>
        <dbReference type="Pfam" id="PF14748"/>
    </source>
</evidence>
<reference evidence="4 5" key="1">
    <citation type="submission" date="2021-01" db="EMBL/GenBank/DDBJ databases">
        <title>Genomic Encyclopedia of Type Strains, Phase IV (KMG-IV): sequencing the most valuable type-strain genomes for metagenomic binning, comparative biology and taxonomic classification.</title>
        <authorList>
            <person name="Goeker M."/>
        </authorList>
    </citation>
    <scope>NUCLEOTIDE SEQUENCE [LARGE SCALE GENOMIC DNA]</scope>
    <source>
        <strain evidence="4 5">DSM 23711</strain>
    </source>
</reference>
<dbReference type="Gene3D" id="1.10.3730.10">
    <property type="entry name" value="ProC C-terminal domain-like"/>
    <property type="match status" value="1"/>
</dbReference>
<organism evidence="4 5">
    <name type="scientific">Aquibacillus albus</name>
    <dbReference type="NCBI Taxonomy" id="1168171"/>
    <lineage>
        <taxon>Bacteria</taxon>
        <taxon>Bacillati</taxon>
        <taxon>Bacillota</taxon>
        <taxon>Bacilli</taxon>
        <taxon>Bacillales</taxon>
        <taxon>Bacillaceae</taxon>
        <taxon>Aquibacillus</taxon>
    </lineage>
</organism>
<dbReference type="PROSITE" id="PS00521">
    <property type="entry name" value="P5CR"/>
    <property type="match status" value="1"/>
</dbReference>
<dbReference type="Proteomes" id="UP001296943">
    <property type="component" value="Unassembled WGS sequence"/>
</dbReference>
<dbReference type="RefSeq" id="WP_204497053.1">
    <property type="nucleotide sequence ID" value="NZ_JAFBDR010000001.1"/>
</dbReference>
<sequence>MKWGVIGTGNMGEILIDAWMSSNVIEQEQLFIINRTINKAYTIQERYPGIRVCEDIHELIEHVDIIFICVKPLEIHPLLVDIYHYLRKDHCIVSITSPYSVSRLESLVPCQVARMIPSITSRSLSGITLITFGNQISKEMKGYLLQSSRLYSSAQLIEDNVTRMASDIACCGPAFFGFLAEQFIKTASEETQISEEIASDLTEKMFIGFGKLLEDGHYTLPQLIEKVCVKGGVTGEGIKALEGSLGGLFHELIHATHDKYREDIEKISKQMLDG</sequence>
<evidence type="ECO:0000313" key="5">
    <source>
        <dbReference type="Proteomes" id="UP001296943"/>
    </source>
</evidence>
<dbReference type="PIRSF" id="PIRSF000193">
    <property type="entry name" value="Pyrrol-5-carb_rd"/>
    <property type="match status" value="1"/>
</dbReference>
<name>A0ABS2MUM2_9BACI</name>
<dbReference type="InterPro" id="IPR008927">
    <property type="entry name" value="6-PGluconate_DH-like_C_sf"/>
</dbReference>
<evidence type="ECO:0000313" key="4">
    <source>
        <dbReference type="EMBL" id="MBM7569599.1"/>
    </source>
</evidence>
<protein>
    <submittedName>
        <fullName evidence="4">Competence protein ComER</fullName>
    </submittedName>
</protein>
<evidence type="ECO:0000259" key="2">
    <source>
        <dbReference type="Pfam" id="PF03807"/>
    </source>
</evidence>
<comment type="similarity">
    <text evidence="1">Belongs to the pyrroline-5-carboxylate reductase family.</text>
</comment>
<dbReference type="InterPro" id="IPR029036">
    <property type="entry name" value="P5CR_dimer"/>
</dbReference>
<evidence type="ECO:0000256" key="1">
    <source>
        <dbReference type="ARBA" id="ARBA00005525"/>
    </source>
</evidence>
<dbReference type="Gene3D" id="3.40.50.720">
    <property type="entry name" value="NAD(P)-binding Rossmann-like Domain"/>
    <property type="match status" value="1"/>
</dbReference>
<accession>A0ABS2MUM2</accession>